<keyword evidence="5 7" id="KW-0472">Membrane</keyword>
<dbReference type="Pfam" id="PF02690">
    <property type="entry name" value="Na_Pi_cotrans"/>
    <property type="match status" value="2"/>
</dbReference>
<organism evidence="8 9">
    <name type="scientific">Thauera sedimentorum</name>
    <dbReference type="NCBI Taxonomy" id="2767595"/>
    <lineage>
        <taxon>Bacteria</taxon>
        <taxon>Pseudomonadati</taxon>
        <taxon>Pseudomonadota</taxon>
        <taxon>Betaproteobacteria</taxon>
        <taxon>Rhodocyclales</taxon>
        <taxon>Zoogloeaceae</taxon>
        <taxon>Thauera</taxon>
    </lineage>
</organism>
<feature type="transmembrane region" description="Helical" evidence="7">
    <location>
        <begin position="232"/>
        <end position="252"/>
    </location>
</feature>
<feature type="transmembrane region" description="Helical" evidence="7">
    <location>
        <begin position="12"/>
        <end position="37"/>
    </location>
</feature>
<comment type="caution">
    <text evidence="8">The sequence shown here is derived from an EMBL/GenBank/DDBJ whole genome shotgun (WGS) entry which is preliminary data.</text>
</comment>
<evidence type="ECO:0000256" key="7">
    <source>
        <dbReference type="SAM" id="Phobius"/>
    </source>
</evidence>
<reference evidence="9" key="1">
    <citation type="submission" date="2023-07" db="EMBL/GenBank/DDBJ databases">
        <title>Thauera sp. CAU 1555 isolated from sand of Yaerae Beach.</title>
        <authorList>
            <person name="Kim W."/>
        </authorList>
    </citation>
    <scope>NUCLEOTIDE SEQUENCE [LARGE SCALE GENOMIC DNA]</scope>
    <source>
        <strain evidence="9">CAU 1555</strain>
    </source>
</reference>
<dbReference type="InterPro" id="IPR003841">
    <property type="entry name" value="Na/Pi_transpt"/>
</dbReference>
<dbReference type="NCBIfam" id="NF037997">
    <property type="entry name" value="Na_Pi_symport"/>
    <property type="match status" value="1"/>
</dbReference>
<feature type="transmembrane region" description="Helical" evidence="7">
    <location>
        <begin position="264"/>
        <end position="288"/>
    </location>
</feature>
<dbReference type="EMBL" id="JACYTO010000002">
    <property type="protein sequence ID" value="MBD8504532.1"/>
    <property type="molecule type" value="Genomic_DNA"/>
</dbReference>
<dbReference type="PANTHER" id="PTHR10010">
    <property type="entry name" value="SOLUTE CARRIER FAMILY 34 SODIUM PHOSPHATE , MEMBER 2-RELATED"/>
    <property type="match status" value="1"/>
</dbReference>
<accession>A0ABR9BGF7</accession>
<evidence type="ECO:0000256" key="2">
    <source>
        <dbReference type="ARBA" id="ARBA00022475"/>
    </source>
</evidence>
<evidence type="ECO:0000313" key="9">
    <source>
        <dbReference type="Proteomes" id="UP000603602"/>
    </source>
</evidence>
<protein>
    <submittedName>
        <fullName evidence="8">Na/Pi cotransporter family protein</fullName>
    </submittedName>
</protein>
<keyword evidence="4 7" id="KW-1133">Transmembrane helix</keyword>
<evidence type="ECO:0000256" key="1">
    <source>
        <dbReference type="ARBA" id="ARBA00004651"/>
    </source>
</evidence>
<evidence type="ECO:0000313" key="8">
    <source>
        <dbReference type="EMBL" id="MBD8504532.1"/>
    </source>
</evidence>
<evidence type="ECO:0000256" key="3">
    <source>
        <dbReference type="ARBA" id="ARBA00022692"/>
    </source>
</evidence>
<evidence type="ECO:0000256" key="5">
    <source>
        <dbReference type="ARBA" id="ARBA00023136"/>
    </source>
</evidence>
<comment type="subcellular location">
    <subcellularLocation>
        <location evidence="1">Cell membrane</location>
        <topology evidence="1">Multi-pass membrane protein</topology>
    </subcellularLocation>
</comment>
<feature type="transmembrane region" description="Helical" evidence="7">
    <location>
        <begin position="300"/>
        <end position="325"/>
    </location>
</feature>
<dbReference type="Proteomes" id="UP000603602">
    <property type="component" value="Unassembled WGS sequence"/>
</dbReference>
<keyword evidence="3 7" id="KW-0812">Transmembrane</keyword>
<dbReference type="PANTHER" id="PTHR10010:SF46">
    <property type="entry name" value="SODIUM-DEPENDENT PHOSPHATE TRANSPORT PROTEIN 2B"/>
    <property type="match status" value="1"/>
</dbReference>
<dbReference type="RefSeq" id="WP_187719268.1">
    <property type="nucleotide sequence ID" value="NZ_JACTAH010000002.1"/>
</dbReference>
<proteinExistence type="predicted"/>
<feature type="region of interest" description="Disordered" evidence="6">
    <location>
        <begin position="541"/>
        <end position="568"/>
    </location>
</feature>
<gene>
    <name evidence="8" type="ORF">IFO67_16705</name>
</gene>
<sequence>MSLAEELPLDTVAPSLFSILAGAFGGVGLFLLGMHLLTDGLKLAAGRALEELLQRSTSTPLKGLAAGMLITTLVQSSSAVTVASIGFVNTGLLSLGNALWVIFGSNVGTTMNAWLVAWLGFSFKIDAFALPFVGIGAATMLIARGQRPRSLGQALAGFGVLFLGIDVLKDTFSSFGAEMDIGQYVGQDLLGYLLLVGIGTLMTVLMQASGAVIAIVITAASGGLMSIEAACAMVIGTNIGTTFTAILSAVGATSNARRLAASHVFFNLITGAVALALLPLLIGFLGVLRDWLDQPASPAVTIAMFHTVFNVLGVLLMVPASGWLLRTLSRRFTSREEERARPRYLDANAATVPDLALRALRMELGRTQALAAACLQAASTRPAGEDAIREQREVLEALSHSIAEYAGRLNAAILPPTLVEELARSLRVLQYQENAVDGSLQAATLAPGLATVAAHLTAAESAFSQALAALSAAADPAAPAYAEERVEAALHTAEDAYARLKEALLVAGAHAQLSIPDMQQLLRHASLLRRAAEQTAKAARHLSALDAGIAPPRDEKPDGEPAEGAEPA</sequence>
<keyword evidence="9" id="KW-1185">Reference proteome</keyword>
<feature type="transmembrane region" description="Helical" evidence="7">
    <location>
        <begin position="189"/>
        <end position="220"/>
    </location>
</feature>
<name>A0ABR9BGF7_9RHOO</name>
<evidence type="ECO:0000256" key="6">
    <source>
        <dbReference type="SAM" id="MobiDB-lite"/>
    </source>
</evidence>
<evidence type="ECO:0000256" key="4">
    <source>
        <dbReference type="ARBA" id="ARBA00022989"/>
    </source>
</evidence>
<keyword evidence="2" id="KW-1003">Cell membrane</keyword>